<organism evidence="2 3">
    <name type="scientific">Trichonephila clavipes</name>
    <name type="common">Golden silk orbweaver</name>
    <name type="synonym">Nephila clavipes</name>
    <dbReference type="NCBI Taxonomy" id="2585209"/>
    <lineage>
        <taxon>Eukaryota</taxon>
        <taxon>Metazoa</taxon>
        <taxon>Ecdysozoa</taxon>
        <taxon>Arthropoda</taxon>
        <taxon>Chelicerata</taxon>
        <taxon>Arachnida</taxon>
        <taxon>Araneae</taxon>
        <taxon>Araneomorphae</taxon>
        <taxon>Entelegynae</taxon>
        <taxon>Araneoidea</taxon>
        <taxon>Nephilidae</taxon>
        <taxon>Trichonephila</taxon>
    </lineage>
</organism>
<feature type="region of interest" description="Disordered" evidence="1">
    <location>
        <begin position="1"/>
        <end position="42"/>
    </location>
</feature>
<accession>A0A8X6UWX9</accession>
<proteinExistence type="predicted"/>
<protein>
    <submittedName>
        <fullName evidence="2">Uncharacterized protein</fullName>
    </submittedName>
</protein>
<gene>
    <name evidence="2" type="primary">NCL1_10587</name>
    <name evidence="2" type="ORF">TNCV_2084911</name>
</gene>
<evidence type="ECO:0000256" key="1">
    <source>
        <dbReference type="SAM" id="MobiDB-lite"/>
    </source>
</evidence>
<dbReference type="AlphaFoldDB" id="A0A8X6UWX9"/>
<name>A0A8X6UWX9_TRICX</name>
<comment type="caution">
    <text evidence="2">The sequence shown here is derived from an EMBL/GenBank/DDBJ whole genome shotgun (WGS) entry which is preliminary data.</text>
</comment>
<dbReference type="Proteomes" id="UP000887159">
    <property type="component" value="Unassembled WGS sequence"/>
</dbReference>
<dbReference type="EMBL" id="BMAU01021189">
    <property type="protein sequence ID" value="GFX95911.1"/>
    <property type="molecule type" value="Genomic_DNA"/>
</dbReference>
<sequence>MGHEDELTTELQEILNEEHEETQRNVSPSEQEEDKREPMPTSAIKDLLKKWADVRAMVLEWDPNQADVSKSACGEKFIETADIAVITFSSGSERVERRSALPMKLHVSSAQFRIICFSKHSRTDCEKPILQSSWHRCSKKKVSIGMRVLDFSSVGPQTCLSGPPVDRDRLNAYRCF</sequence>
<evidence type="ECO:0000313" key="3">
    <source>
        <dbReference type="Proteomes" id="UP000887159"/>
    </source>
</evidence>
<evidence type="ECO:0000313" key="2">
    <source>
        <dbReference type="EMBL" id="GFX95911.1"/>
    </source>
</evidence>
<keyword evidence="3" id="KW-1185">Reference proteome</keyword>
<reference evidence="2" key="1">
    <citation type="submission" date="2020-08" db="EMBL/GenBank/DDBJ databases">
        <title>Multicomponent nature underlies the extraordinary mechanical properties of spider dragline silk.</title>
        <authorList>
            <person name="Kono N."/>
            <person name="Nakamura H."/>
            <person name="Mori M."/>
            <person name="Yoshida Y."/>
            <person name="Ohtoshi R."/>
            <person name="Malay A.D."/>
            <person name="Moran D.A.P."/>
            <person name="Tomita M."/>
            <person name="Numata K."/>
            <person name="Arakawa K."/>
        </authorList>
    </citation>
    <scope>NUCLEOTIDE SEQUENCE</scope>
</reference>